<protein>
    <submittedName>
        <fullName evidence="2">ComEC family competence protein</fullName>
    </submittedName>
</protein>
<dbReference type="AlphaFoldDB" id="A0A6N2U462"/>
<accession>A0A6N2U462</accession>
<dbReference type="GO" id="GO:0016740">
    <property type="term" value="F:transferase activity"/>
    <property type="evidence" value="ECO:0007669"/>
    <property type="project" value="TreeGrafter"/>
</dbReference>
<dbReference type="Pfam" id="PF00753">
    <property type="entry name" value="Lactamase_B"/>
    <property type="match status" value="1"/>
</dbReference>
<feature type="domain" description="Metallo-beta-lactamase" evidence="1">
    <location>
        <begin position="21"/>
        <end position="120"/>
    </location>
</feature>
<evidence type="ECO:0000259" key="1">
    <source>
        <dbReference type="Pfam" id="PF00753"/>
    </source>
</evidence>
<evidence type="ECO:0000313" key="2">
    <source>
        <dbReference type="EMBL" id="VYT12915.1"/>
    </source>
</evidence>
<reference evidence="2" key="1">
    <citation type="submission" date="2019-11" db="EMBL/GenBank/DDBJ databases">
        <authorList>
            <person name="Feng L."/>
        </authorList>
    </citation>
    <scope>NUCLEOTIDE SEQUENCE</scope>
    <source>
        <strain evidence="2">AundefinedLFYP135</strain>
    </source>
</reference>
<dbReference type="Gene3D" id="3.60.15.10">
    <property type="entry name" value="Ribonuclease Z/Hydroxyacylglutathione hydrolase-like"/>
    <property type="match status" value="1"/>
</dbReference>
<dbReference type="PANTHER" id="PTHR13754">
    <property type="entry name" value="METALLO-BETA-LACTAMASE SUPERFAMILY PROTEIN"/>
    <property type="match status" value="1"/>
</dbReference>
<dbReference type="InterPro" id="IPR052926">
    <property type="entry name" value="Metallo-beta-lactamase_dom"/>
</dbReference>
<dbReference type="SUPFAM" id="SSF56281">
    <property type="entry name" value="Metallo-hydrolase/oxidoreductase"/>
    <property type="match status" value="1"/>
</dbReference>
<dbReference type="InterPro" id="IPR041712">
    <property type="entry name" value="DHPS-like_MBL-fold"/>
</dbReference>
<gene>
    <name evidence="2" type="ORF">AULFYP135_01757</name>
</gene>
<dbReference type="CDD" id="cd07713">
    <property type="entry name" value="DHPS-like_MBL-fold"/>
    <property type="match status" value="1"/>
</dbReference>
<dbReference type="InterPro" id="IPR036866">
    <property type="entry name" value="RibonucZ/Hydroxyglut_hydro"/>
</dbReference>
<organism evidence="2">
    <name type="scientific">uncultured Anaerotruncus sp</name>
    <dbReference type="NCBI Taxonomy" id="905011"/>
    <lineage>
        <taxon>Bacteria</taxon>
        <taxon>Bacillati</taxon>
        <taxon>Bacillota</taxon>
        <taxon>Clostridia</taxon>
        <taxon>Eubacteriales</taxon>
        <taxon>Oscillospiraceae</taxon>
        <taxon>Anaerotruncus</taxon>
        <taxon>environmental samples</taxon>
    </lineage>
</organism>
<sequence>MKLTALIENESPREDLFAEHGLSLLIEADGRRYLMDTGASDAFLPNARTLGFDLRGLDGVILSHNHNDHTGGIRQMAEHDPQVRFFFKNAAHNRPYQVSEEPRIYPGEQVGLRERYIGEPEGFFSRMGDRITWVEESFQLSNRLYLCSAAGIDPHFSCKDSTLCTLADGVMVPDDFSHEMFLVEAGDKGLAIVSSCSHNGIVNIARSAMAQFPGKPIRYIVGGFHLGGSSRLVCPPEFVEETASQLLALGCEAIYTCHCTGRLAYSTLKERMGEVLHYLQTGDTLALE</sequence>
<name>A0A6N2U462_9FIRM</name>
<dbReference type="EMBL" id="CACRSL010000003">
    <property type="protein sequence ID" value="VYT12915.1"/>
    <property type="molecule type" value="Genomic_DNA"/>
</dbReference>
<dbReference type="InterPro" id="IPR001279">
    <property type="entry name" value="Metallo-B-lactamas"/>
</dbReference>
<proteinExistence type="predicted"/>
<dbReference type="PANTHER" id="PTHR13754:SF13">
    <property type="entry name" value="METALLO-BETA-LACTAMASE SUPERFAMILY PROTEIN (AFU_ORTHOLOGUE AFUA_3G07630)"/>
    <property type="match status" value="1"/>
</dbReference>